<dbReference type="GO" id="GO:0006508">
    <property type="term" value="P:proteolysis"/>
    <property type="evidence" value="ECO:0007669"/>
    <property type="project" value="UniProtKB-KW"/>
</dbReference>
<proteinExistence type="predicted"/>
<keyword evidence="6" id="KW-0482">Metalloprotease</keyword>
<dbReference type="KEGG" id="mmar:MODMU_2516"/>
<evidence type="ECO:0000256" key="3">
    <source>
        <dbReference type="ARBA" id="ARBA00022723"/>
    </source>
</evidence>
<dbReference type="GO" id="GO:0046872">
    <property type="term" value="F:metal ion binding"/>
    <property type="evidence" value="ECO:0007669"/>
    <property type="project" value="UniProtKB-KW"/>
</dbReference>
<keyword evidence="5" id="KW-0862">Zinc</keyword>
<keyword evidence="8" id="KW-1185">Reference proteome</keyword>
<dbReference type="GO" id="GO:0004222">
    <property type="term" value="F:metalloendopeptidase activity"/>
    <property type="evidence" value="ECO:0007669"/>
    <property type="project" value="InterPro"/>
</dbReference>
<dbReference type="InterPro" id="IPR024079">
    <property type="entry name" value="MetalloPept_cat_dom_sf"/>
</dbReference>
<dbReference type="OrthoDB" id="61573at2"/>
<sequence length="290" mass="30049">MADYEVYRARADEARAEALAATTSPFTIEVRFLGGLTSAQQEAFTAAADRWTRIIVGDLPDVLVDQEIIDDLVIIAQGVPIDGPGKILGQAGPTHVRPEAAGAAALIPVKGIMSFDTDDLAKMESDGTLHDVIAHEMGHVLGLGTIWDLKGLLEDGGTANPTFIGDGAMQEFGLLQGAGGPKPVPVENTGGPGTADGHWRETVFRNELMTGFVGQAGNPLSRMTAASFGDLGYQVDLDAAEAFELPDLFALAVEGALVAHTAPTDVGMVLPVIPIVLPAGSLQSGSAGRG</sequence>
<dbReference type="Pfam" id="PF01457">
    <property type="entry name" value="Peptidase_M8"/>
    <property type="match status" value="1"/>
</dbReference>
<dbReference type="AlphaFoldDB" id="I4EX32"/>
<dbReference type="InterPro" id="IPR001577">
    <property type="entry name" value="Peptidase_M8"/>
</dbReference>
<evidence type="ECO:0000256" key="5">
    <source>
        <dbReference type="ARBA" id="ARBA00022833"/>
    </source>
</evidence>
<accession>I4EX32</accession>
<dbReference type="Proteomes" id="UP000006461">
    <property type="component" value="Chromosome"/>
</dbReference>
<organism evidence="7 8">
    <name type="scientific">Modestobacter italicus (strain DSM 44449 / CECT 9708 / BC 501)</name>
    <dbReference type="NCBI Taxonomy" id="2732864"/>
    <lineage>
        <taxon>Bacteria</taxon>
        <taxon>Bacillati</taxon>
        <taxon>Actinomycetota</taxon>
        <taxon>Actinomycetes</taxon>
        <taxon>Geodermatophilales</taxon>
        <taxon>Geodermatophilaceae</taxon>
        <taxon>Modestobacter</taxon>
    </lineage>
</organism>
<name>I4EX32_MODI5</name>
<dbReference type="GO" id="GO:0007155">
    <property type="term" value="P:cell adhesion"/>
    <property type="evidence" value="ECO:0007669"/>
    <property type="project" value="InterPro"/>
</dbReference>
<dbReference type="Gene3D" id="3.90.132.10">
    <property type="entry name" value="Leishmanolysin , domain 2"/>
    <property type="match status" value="1"/>
</dbReference>
<gene>
    <name evidence="7" type="ordered locus">MODMU_2516</name>
</gene>
<protein>
    <submittedName>
        <fullName evidence="7">Zinc metalloendopeptidase</fullName>
    </submittedName>
</protein>
<dbReference type="EMBL" id="FO203431">
    <property type="protein sequence ID" value="CCH87945.1"/>
    <property type="molecule type" value="Genomic_DNA"/>
</dbReference>
<keyword evidence="2" id="KW-0645">Protease</keyword>
<reference evidence="7 8" key="1">
    <citation type="journal article" date="2012" name="J. Bacteriol.">
        <title>Genome Sequence of Radiation-Resistant Modestobacter marinus Strain BC501, a Representative Actinobacterium That Thrives on Calcareous Stone Surfaces.</title>
        <authorList>
            <person name="Normand P."/>
            <person name="Gury J."/>
            <person name="Pujic P."/>
            <person name="Chouaia B."/>
            <person name="Crotti E."/>
            <person name="Brusetti L."/>
            <person name="Daffonchio D."/>
            <person name="Vacherie B."/>
            <person name="Barbe V."/>
            <person name="Medigue C."/>
            <person name="Calteau A."/>
            <person name="Ghodhbane-Gtari F."/>
            <person name="Essoussi I."/>
            <person name="Nouioui I."/>
            <person name="Abbassi-Ghozzi I."/>
            <person name="Gtari M."/>
        </authorList>
    </citation>
    <scope>NUCLEOTIDE SEQUENCE [LARGE SCALE GENOMIC DNA]</scope>
    <source>
        <strain evidence="8">BC 501</strain>
    </source>
</reference>
<evidence type="ECO:0000256" key="1">
    <source>
        <dbReference type="ARBA" id="ARBA00001947"/>
    </source>
</evidence>
<dbReference type="PATRIC" id="fig|477641.3.peg.2395"/>
<evidence type="ECO:0000256" key="2">
    <source>
        <dbReference type="ARBA" id="ARBA00022670"/>
    </source>
</evidence>
<comment type="cofactor">
    <cofactor evidence="1">
        <name>Zn(2+)</name>
        <dbReference type="ChEBI" id="CHEBI:29105"/>
    </cofactor>
</comment>
<evidence type="ECO:0000313" key="8">
    <source>
        <dbReference type="Proteomes" id="UP000006461"/>
    </source>
</evidence>
<keyword evidence="4" id="KW-0378">Hydrolase</keyword>
<dbReference type="SUPFAM" id="SSF55486">
    <property type="entry name" value="Metalloproteases ('zincins'), catalytic domain"/>
    <property type="match status" value="1"/>
</dbReference>
<keyword evidence="3" id="KW-0479">Metal-binding</keyword>
<dbReference type="Gene3D" id="3.40.390.10">
    <property type="entry name" value="Collagenase (Catalytic Domain)"/>
    <property type="match status" value="1"/>
</dbReference>
<evidence type="ECO:0000256" key="6">
    <source>
        <dbReference type="ARBA" id="ARBA00023049"/>
    </source>
</evidence>
<dbReference type="OMA" id="WESYLIG"/>
<dbReference type="STRING" id="477641.MODMU_2516"/>
<evidence type="ECO:0000256" key="4">
    <source>
        <dbReference type="ARBA" id="ARBA00022801"/>
    </source>
</evidence>
<dbReference type="HOGENOM" id="CLU_079615_0_0_11"/>
<dbReference type="GO" id="GO:0016020">
    <property type="term" value="C:membrane"/>
    <property type="evidence" value="ECO:0007669"/>
    <property type="project" value="InterPro"/>
</dbReference>
<evidence type="ECO:0000313" key="7">
    <source>
        <dbReference type="EMBL" id="CCH87945.1"/>
    </source>
</evidence>
<dbReference type="eggNOG" id="COG1404">
    <property type="taxonomic scope" value="Bacteria"/>
</dbReference>